<dbReference type="AlphaFoldDB" id="A0A0F8Z6U3"/>
<proteinExistence type="predicted"/>
<reference evidence="1" key="1">
    <citation type="journal article" date="2015" name="Nature">
        <title>Complex archaea that bridge the gap between prokaryotes and eukaryotes.</title>
        <authorList>
            <person name="Spang A."/>
            <person name="Saw J.H."/>
            <person name="Jorgensen S.L."/>
            <person name="Zaremba-Niedzwiedzka K."/>
            <person name="Martijn J."/>
            <person name="Lind A.E."/>
            <person name="van Eijk R."/>
            <person name="Schleper C."/>
            <person name="Guy L."/>
            <person name="Ettema T.J."/>
        </authorList>
    </citation>
    <scope>NUCLEOTIDE SEQUENCE</scope>
</reference>
<gene>
    <name evidence="1" type="ORF">LCGC14_2732810</name>
</gene>
<dbReference type="EMBL" id="LAZR01049516">
    <property type="protein sequence ID" value="KKK89468.1"/>
    <property type="molecule type" value="Genomic_DNA"/>
</dbReference>
<organism evidence="1">
    <name type="scientific">marine sediment metagenome</name>
    <dbReference type="NCBI Taxonomy" id="412755"/>
    <lineage>
        <taxon>unclassified sequences</taxon>
        <taxon>metagenomes</taxon>
        <taxon>ecological metagenomes</taxon>
    </lineage>
</organism>
<accession>A0A0F8Z6U3</accession>
<evidence type="ECO:0000313" key="1">
    <source>
        <dbReference type="EMBL" id="KKK89468.1"/>
    </source>
</evidence>
<comment type="caution">
    <text evidence="1">The sequence shown here is derived from an EMBL/GenBank/DDBJ whole genome shotgun (WGS) entry which is preliminary data.</text>
</comment>
<sequence length="58" mass="6433">MTILKYSDLTGYGMVQAPTISIYLRGPVMDKPVDPICMIGKLGTLHFGLNIALFEMEK</sequence>
<protein>
    <submittedName>
        <fullName evidence="1">Uncharacterized protein</fullName>
    </submittedName>
</protein>
<name>A0A0F8Z6U3_9ZZZZ</name>